<dbReference type="Proteomes" id="UP000886595">
    <property type="component" value="Unassembled WGS sequence"/>
</dbReference>
<proteinExistence type="predicted"/>
<evidence type="ECO:0000256" key="1">
    <source>
        <dbReference type="SAM" id="MobiDB-lite"/>
    </source>
</evidence>
<accession>A0A8X8AZK1</accession>
<evidence type="ECO:0000313" key="3">
    <source>
        <dbReference type="Proteomes" id="UP000886595"/>
    </source>
</evidence>
<dbReference type="AlphaFoldDB" id="A0A8X8AZK1"/>
<keyword evidence="3" id="KW-1185">Reference proteome</keyword>
<protein>
    <submittedName>
        <fullName evidence="2">Uncharacterized protein</fullName>
    </submittedName>
</protein>
<feature type="compositionally biased region" description="Basic and acidic residues" evidence="1">
    <location>
        <begin position="12"/>
        <end position="22"/>
    </location>
</feature>
<name>A0A8X8AZK1_BRACI</name>
<comment type="caution">
    <text evidence="2">The sequence shown here is derived from an EMBL/GenBank/DDBJ whole genome shotgun (WGS) entry which is preliminary data.</text>
</comment>
<sequence length="69" mass="7967">MSAEQDDGDGPVIRDRRDDLQRRRGSLRQRHSWWLCFQSTAEMNKENEAGSRRSLSLAEVGGHDGERPR</sequence>
<feature type="region of interest" description="Disordered" evidence="1">
    <location>
        <begin position="44"/>
        <end position="69"/>
    </location>
</feature>
<dbReference type="EMBL" id="JAAMPC010000004">
    <property type="protein sequence ID" value="KAG2317290.1"/>
    <property type="molecule type" value="Genomic_DNA"/>
</dbReference>
<feature type="region of interest" description="Disordered" evidence="1">
    <location>
        <begin position="1"/>
        <end position="28"/>
    </location>
</feature>
<gene>
    <name evidence="2" type="ORF">Bca52824_020412</name>
</gene>
<reference evidence="2 3" key="1">
    <citation type="submission" date="2020-02" db="EMBL/GenBank/DDBJ databases">
        <authorList>
            <person name="Ma Q."/>
            <person name="Huang Y."/>
            <person name="Song X."/>
            <person name="Pei D."/>
        </authorList>
    </citation>
    <scope>NUCLEOTIDE SEQUENCE [LARGE SCALE GENOMIC DNA]</scope>
    <source>
        <strain evidence="2">Sxm20200214</strain>
        <tissue evidence="2">Leaf</tissue>
    </source>
</reference>
<evidence type="ECO:0000313" key="2">
    <source>
        <dbReference type="EMBL" id="KAG2317290.1"/>
    </source>
</evidence>
<organism evidence="2 3">
    <name type="scientific">Brassica carinata</name>
    <name type="common">Ethiopian mustard</name>
    <name type="synonym">Abyssinian cabbage</name>
    <dbReference type="NCBI Taxonomy" id="52824"/>
    <lineage>
        <taxon>Eukaryota</taxon>
        <taxon>Viridiplantae</taxon>
        <taxon>Streptophyta</taxon>
        <taxon>Embryophyta</taxon>
        <taxon>Tracheophyta</taxon>
        <taxon>Spermatophyta</taxon>
        <taxon>Magnoliopsida</taxon>
        <taxon>eudicotyledons</taxon>
        <taxon>Gunneridae</taxon>
        <taxon>Pentapetalae</taxon>
        <taxon>rosids</taxon>
        <taxon>malvids</taxon>
        <taxon>Brassicales</taxon>
        <taxon>Brassicaceae</taxon>
        <taxon>Brassiceae</taxon>
        <taxon>Brassica</taxon>
    </lineage>
</organism>